<evidence type="ECO:0000256" key="11">
    <source>
        <dbReference type="ARBA" id="ARBA00023211"/>
    </source>
</evidence>
<reference evidence="16" key="1">
    <citation type="submission" date="2022-03" db="EMBL/GenBank/DDBJ databases">
        <authorList>
            <person name="Alioto T."/>
            <person name="Alioto T."/>
            <person name="Gomez Garrido J."/>
        </authorList>
    </citation>
    <scope>NUCLEOTIDE SEQUENCE</scope>
</reference>
<keyword evidence="8" id="KW-1133">Transmembrane helix</keyword>
<keyword evidence="4 12" id="KW-0328">Glycosyltransferase</keyword>
<keyword evidence="17" id="KW-1185">Reference proteome</keyword>
<evidence type="ECO:0000259" key="14">
    <source>
        <dbReference type="Pfam" id="PF02709"/>
    </source>
</evidence>
<proteinExistence type="inferred from homology"/>
<feature type="region of interest" description="Disordered" evidence="13">
    <location>
        <begin position="157"/>
        <end position="176"/>
    </location>
</feature>
<evidence type="ECO:0000259" key="15">
    <source>
        <dbReference type="Pfam" id="PF13733"/>
    </source>
</evidence>
<evidence type="ECO:0000256" key="3">
    <source>
        <dbReference type="ARBA" id="ARBA00005735"/>
    </source>
</evidence>
<dbReference type="InterPro" id="IPR027995">
    <property type="entry name" value="Galactosyl_T_N"/>
</dbReference>
<evidence type="ECO:0000313" key="16">
    <source>
        <dbReference type="EMBL" id="CAH2218970.1"/>
    </source>
</evidence>
<dbReference type="GO" id="GO:0000139">
    <property type="term" value="C:Golgi membrane"/>
    <property type="evidence" value="ECO:0007669"/>
    <property type="project" value="UniProtKB-SubCell"/>
</dbReference>
<gene>
    <name evidence="16" type="ORF">PECUL_23A027915</name>
</gene>
<evidence type="ECO:0000256" key="12">
    <source>
        <dbReference type="RuleBase" id="RU368121"/>
    </source>
</evidence>
<evidence type="ECO:0000256" key="4">
    <source>
        <dbReference type="ARBA" id="ARBA00022676"/>
    </source>
</evidence>
<evidence type="ECO:0000256" key="5">
    <source>
        <dbReference type="ARBA" id="ARBA00022679"/>
    </source>
</evidence>
<feature type="domain" description="Galactosyltransferase N-terminal" evidence="15">
    <location>
        <begin position="1"/>
        <end position="122"/>
    </location>
</feature>
<comment type="function">
    <text evidence="12">Responsible for the synthesis of complex-type N-linked oligosaccharides in many glycoproteins as well as the carbohydrate moieties of glycolipids.</text>
</comment>
<comment type="similarity">
    <text evidence="3 12">Belongs to the glycosyltransferase 7 family.</text>
</comment>
<dbReference type="InterPro" id="IPR027791">
    <property type="entry name" value="Galactosyl_T_C"/>
</dbReference>
<name>A0AAD1VKZ7_PELCU</name>
<evidence type="ECO:0000256" key="8">
    <source>
        <dbReference type="ARBA" id="ARBA00022989"/>
    </source>
</evidence>
<evidence type="ECO:0000256" key="13">
    <source>
        <dbReference type="SAM" id="MobiDB-lite"/>
    </source>
</evidence>
<feature type="non-terminal residue" evidence="16">
    <location>
        <position position="491"/>
    </location>
</feature>
<keyword evidence="6" id="KW-0812">Transmembrane</keyword>
<keyword evidence="12" id="KW-0479">Metal-binding</keyword>
<dbReference type="Pfam" id="PF13733">
    <property type="entry name" value="Glyco_transf_7N"/>
    <property type="match status" value="2"/>
</dbReference>
<keyword evidence="9" id="KW-0472">Membrane</keyword>
<dbReference type="AlphaFoldDB" id="A0AAD1VKZ7"/>
<evidence type="ECO:0000313" key="17">
    <source>
        <dbReference type="Proteomes" id="UP001295444"/>
    </source>
</evidence>
<comment type="subcellular location">
    <subcellularLocation>
        <location evidence="1 12">Golgi apparatus membrane</location>
        <topology evidence="1 12">Single-pass type II membrane protein</topology>
    </subcellularLocation>
</comment>
<dbReference type="EC" id="2.4.1.-" evidence="12"/>
<dbReference type="PRINTS" id="PR02050">
    <property type="entry name" value="B14GALTRFASE"/>
</dbReference>
<feature type="domain" description="Galactosyltransferase N-terminal" evidence="15">
    <location>
        <begin position="302"/>
        <end position="411"/>
    </location>
</feature>
<comment type="pathway">
    <text evidence="2 12">Protein modification; protein glycosylation.</text>
</comment>
<dbReference type="InterPro" id="IPR029044">
    <property type="entry name" value="Nucleotide-diphossugar_trans"/>
</dbReference>
<dbReference type="EMBL" id="OW240912">
    <property type="protein sequence ID" value="CAH2218970.1"/>
    <property type="molecule type" value="Genomic_DNA"/>
</dbReference>
<sequence>MKITFEPALTLEQVQSKNPSVKDGLYHPTTCQSQQKVAIIIPFRNREMHLVYLLNHLHPFLQRQQIEYGIYVVHQAGTEKFNRAKLMNVGYLEASKEKLWDCFIFHDVDLLPENDLNLYLCDTEPKQLVVVKNTSNYKDNETNDKYKGKTFNYTLRAGEQSQRSSRSSLSGRQDKIRAGPDEDLICVLMWKQVMEMQKESLAVVSTVKVPPEHVTVTLHFYSSLNVNTSQRPYLKRNVKLISLSTQLIGKLSNSSCPVPLTAVQFSPSRPDHHPLLPSPIVQGRRMAAKGGSAAQSGLEERVRSHPHAEVKDGLYHPTTCQSQQKVAIIIPFRNREMHLVYLLNHLHPFLQRQQIEYGIYVVHQAGTEKFNRAKLLNVGYLEALKEMEWDCFIFHDVDLLPENDINLYLCDTEPKQLVGQMINIRVRASATIRWHKGTLCLPFSQLITWKYYFGGATALTRSQFVKINGYSNNYWGWGAEDDDMRKRIVTL</sequence>
<feature type="compositionally biased region" description="Low complexity" evidence="13">
    <location>
        <begin position="160"/>
        <end position="171"/>
    </location>
</feature>
<evidence type="ECO:0000256" key="6">
    <source>
        <dbReference type="ARBA" id="ARBA00022692"/>
    </source>
</evidence>
<dbReference type="GO" id="GO:0032580">
    <property type="term" value="C:Golgi cisterna membrane"/>
    <property type="evidence" value="ECO:0007669"/>
    <property type="project" value="UniProtKB-UniRule"/>
</dbReference>
<keyword evidence="10 12" id="KW-0325">Glycoprotein</keyword>
<dbReference type="PANTHER" id="PTHR19300:SF9">
    <property type="entry name" value="BETA-1,4-GALACTOSYLTRANSFERASE 4"/>
    <property type="match status" value="1"/>
</dbReference>
<keyword evidence="7 12" id="KW-0735">Signal-anchor</keyword>
<feature type="domain" description="Galactosyltransferase C-terminal" evidence="14">
    <location>
        <begin position="449"/>
        <end position="489"/>
    </location>
</feature>
<dbReference type="Gene3D" id="3.90.550.10">
    <property type="entry name" value="Spore Coat Polysaccharide Biosynthesis Protein SpsA, Chain A"/>
    <property type="match status" value="2"/>
</dbReference>
<evidence type="ECO:0000256" key="10">
    <source>
        <dbReference type="ARBA" id="ARBA00023180"/>
    </source>
</evidence>
<accession>A0AAD1VKZ7</accession>
<dbReference type="SUPFAM" id="SSF53448">
    <property type="entry name" value="Nucleotide-diphospho-sugar transferases"/>
    <property type="match status" value="2"/>
</dbReference>
<evidence type="ECO:0000256" key="2">
    <source>
        <dbReference type="ARBA" id="ARBA00004922"/>
    </source>
</evidence>
<evidence type="ECO:0000256" key="9">
    <source>
        <dbReference type="ARBA" id="ARBA00023136"/>
    </source>
</evidence>
<dbReference type="GO" id="GO:0005975">
    <property type="term" value="P:carbohydrate metabolic process"/>
    <property type="evidence" value="ECO:0007669"/>
    <property type="project" value="InterPro"/>
</dbReference>
<dbReference type="GO" id="GO:0008378">
    <property type="term" value="F:galactosyltransferase activity"/>
    <property type="evidence" value="ECO:0007669"/>
    <property type="project" value="TreeGrafter"/>
</dbReference>
<dbReference type="InterPro" id="IPR003859">
    <property type="entry name" value="Galactosyl_T"/>
</dbReference>
<dbReference type="PANTHER" id="PTHR19300">
    <property type="entry name" value="BETA-1,4-GALACTOSYLTRANSFERASE"/>
    <property type="match status" value="1"/>
</dbReference>
<dbReference type="Proteomes" id="UP001295444">
    <property type="component" value="Chromosome 01"/>
</dbReference>
<keyword evidence="11 12" id="KW-0464">Manganese</keyword>
<evidence type="ECO:0000256" key="7">
    <source>
        <dbReference type="ARBA" id="ARBA00022968"/>
    </source>
</evidence>
<keyword evidence="5 12" id="KW-0808">Transferase</keyword>
<dbReference type="Pfam" id="PF02709">
    <property type="entry name" value="Glyco_transf_7C"/>
    <property type="match status" value="1"/>
</dbReference>
<organism evidence="16 17">
    <name type="scientific">Pelobates cultripes</name>
    <name type="common">Western spadefoot toad</name>
    <dbReference type="NCBI Taxonomy" id="61616"/>
    <lineage>
        <taxon>Eukaryota</taxon>
        <taxon>Metazoa</taxon>
        <taxon>Chordata</taxon>
        <taxon>Craniata</taxon>
        <taxon>Vertebrata</taxon>
        <taxon>Euteleostomi</taxon>
        <taxon>Amphibia</taxon>
        <taxon>Batrachia</taxon>
        <taxon>Anura</taxon>
        <taxon>Pelobatoidea</taxon>
        <taxon>Pelobatidae</taxon>
        <taxon>Pelobates</taxon>
    </lineage>
</organism>
<keyword evidence="12" id="KW-0333">Golgi apparatus</keyword>
<evidence type="ECO:0000256" key="1">
    <source>
        <dbReference type="ARBA" id="ARBA00004323"/>
    </source>
</evidence>
<protein>
    <recommendedName>
        <fullName evidence="12">Beta-1,4-galactosyltransferase</fullName>
        <shortName evidence="12">Beta-1,4-GalTase</shortName>
        <ecNumber evidence="12">2.4.1.-</ecNumber>
    </recommendedName>
</protein>
<dbReference type="GO" id="GO:0046872">
    <property type="term" value="F:metal ion binding"/>
    <property type="evidence" value="ECO:0007669"/>
    <property type="project" value="UniProtKB-UniRule"/>
</dbReference>
<comment type="cofactor">
    <cofactor evidence="12">
        <name>Mn(2+)</name>
        <dbReference type="ChEBI" id="CHEBI:29035"/>
    </cofactor>
</comment>